<evidence type="ECO:0000256" key="11">
    <source>
        <dbReference type="PROSITE-ProRule" id="PRU01360"/>
    </source>
</evidence>
<gene>
    <name evidence="15" type="ORF">ACFOMD_01495</name>
</gene>
<comment type="caution">
    <text evidence="15">The sequence shown here is derived from an EMBL/GenBank/DDBJ whole genome shotgun (WGS) entry which is preliminary data.</text>
</comment>
<dbReference type="Proteomes" id="UP001595615">
    <property type="component" value="Unassembled WGS sequence"/>
</dbReference>
<dbReference type="Pfam" id="PF00593">
    <property type="entry name" value="TonB_dep_Rec_b-barrel"/>
    <property type="match status" value="1"/>
</dbReference>
<keyword evidence="4" id="KW-0410">Iron transport</keyword>
<keyword evidence="2 11" id="KW-0813">Transport</keyword>
<evidence type="ECO:0000256" key="9">
    <source>
        <dbReference type="ARBA" id="ARBA00023136"/>
    </source>
</evidence>
<evidence type="ECO:0000256" key="7">
    <source>
        <dbReference type="ARBA" id="ARBA00023065"/>
    </source>
</evidence>
<evidence type="ECO:0000256" key="5">
    <source>
        <dbReference type="ARBA" id="ARBA00022692"/>
    </source>
</evidence>
<evidence type="ECO:0000256" key="4">
    <source>
        <dbReference type="ARBA" id="ARBA00022496"/>
    </source>
</evidence>
<feature type="domain" description="TonB-dependent receptor-like beta-barrel" evidence="13">
    <location>
        <begin position="331"/>
        <end position="765"/>
    </location>
</feature>
<comment type="similarity">
    <text evidence="11 12">Belongs to the TonB-dependent receptor family.</text>
</comment>
<evidence type="ECO:0000313" key="16">
    <source>
        <dbReference type="Proteomes" id="UP001595615"/>
    </source>
</evidence>
<keyword evidence="8 12" id="KW-0798">TonB box</keyword>
<feature type="domain" description="TonB-dependent receptor plug" evidence="14">
    <location>
        <begin position="81"/>
        <end position="189"/>
    </location>
</feature>
<evidence type="ECO:0000313" key="15">
    <source>
        <dbReference type="EMBL" id="MFC3711226.1"/>
    </source>
</evidence>
<evidence type="ECO:0000259" key="13">
    <source>
        <dbReference type="Pfam" id="PF00593"/>
    </source>
</evidence>
<keyword evidence="5 11" id="KW-0812">Transmembrane</keyword>
<keyword evidence="16" id="KW-1185">Reference proteome</keyword>
<protein>
    <submittedName>
        <fullName evidence="15">TonB-dependent receptor</fullName>
    </submittedName>
</protein>
<evidence type="ECO:0000256" key="3">
    <source>
        <dbReference type="ARBA" id="ARBA00022452"/>
    </source>
</evidence>
<keyword evidence="15" id="KW-0675">Receptor</keyword>
<keyword evidence="7" id="KW-0406">Ion transport</keyword>
<dbReference type="InterPro" id="IPR012910">
    <property type="entry name" value="Plug_dom"/>
</dbReference>
<reference evidence="16" key="1">
    <citation type="journal article" date="2019" name="Int. J. Syst. Evol. Microbiol.">
        <title>The Global Catalogue of Microorganisms (GCM) 10K type strain sequencing project: providing services to taxonomists for standard genome sequencing and annotation.</title>
        <authorList>
            <consortium name="The Broad Institute Genomics Platform"/>
            <consortium name="The Broad Institute Genome Sequencing Center for Infectious Disease"/>
            <person name="Wu L."/>
            <person name="Ma J."/>
        </authorList>
    </citation>
    <scope>NUCLEOTIDE SEQUENCE [LARGE SCALE GENOMIC DNA]</scope>
    <source>
        <strain evidence="16">KCTC 42644</strain>
    </source>
</reference>
<keyword evidence="9 11" id="KW-0472">Membrane</keyword>
<dbReference type="SUPFAM" id="SSF56935">
    <property type="entry name" value="Porins"/>
    <property type="match status" value="1"/>
</dbReference>
<evidence type="ECO:0000256" key="6">
    <source>
        <dbReference type="ARBA" id="ARBA00023004"/>
    </source>
</evidence>
<proteinExistence type="inferred from homology"/>
<sequence>MTSAPAQATGCACGEDEMSRLMMRASPFVLAVAGCGMWMSAAQAQTAEAEAPAEAAAPAVADDEPSADEIIVLARRRSEQLIDVPAVVTAFTGEQLDRAGVLSVTDVARLTPQLVVEQNVSAYGGLITLRGVASPTSNTGAEPAVTINVDGVPISYGHVVRLGQMDLGQVEVLKGPQALFYGKNASGGIISLRSADPKDETEVMVRGGYEFKADEYLLEGLLSGRLTEGVRARVAVRRGDQKGYVYNDFPGVRHPRGPGTESTTVRGTLLLDPADGLTVRLKGTFDDVSDFGNLFLAQRVYCPTGVPGGSAAVPGLTDCRADNHTTRQDLPADLATRSGNPRYRDGVPYTEIEQYVVSADINYALTDGVMFNAISGWYGIDQSSMDQINRGFAQTFTALGGKKKAFSQEVRLFSDNADGAFNWMIGAFYQNDTYDDYEQVSLLNRTTNVLTNNRAAEFSIDTEVYSAFAQASVQLTDSVELSGGARYTDETKKQSVNLSNKFIPQVKFDNLSPEVTLSYKPDPDINLFASYKEGFKSGSFQITSLTFASLINNPAVTSIDNSYSDEVGKGFEIGAKALLLDRRLRLNAAAYTYNYDDLQVSAFDPSTVTTRISNAASSRVRGVEVDFNYSMRDQVDGLSLSGGLAFNRARYREFFGTCWVGQTIAEGCTIDSPDAGTVPDLQDLSGQVLPRAPKWSGTIGFDYEGGVGSGLELKLNGRTNYQSFSYLAQESAPWMTRGSQFLFDAGLAVGAEEGSWELALIGKNLTNKYYGTSGAQISGTGVAGTTGTAGPGQRADFSAVVSRGREVWLRLTLRPNFLN</sequence>
<evidence type="ECO:0000256" key="1">
    <source>
        <dbReference type="ARBA" id="ARBA00004571"/>
    </source>
</evidence>
<comment type="subcellular location">
    <subcellularLocation>
        <location evidence="1 11">Cell outer membrane</location>
        <topology evidence="1 11">Multi-pass membrane protein</topology>
    </subcellularLocation>
</comment>
<dbReference type="EMBL" id="JBHRXV010000001">
    <property type="protein sequence ID" value="MFC3711226.1"/>
    <property type="molecule type" value="Genomic_DNA"/>
</dbReference>
<evidence type="ECO:0000256" key="8">
    <source>
        <dbReference type="ARBA" id="ARBA00023077"/>
    </source>
</evidence>
<dbReference type="InterPro" id="IPR036942">
    <property type="entry name" value="Beta-barrel_TonB_sf"/>
</dbReference>
<keyword evidence="6" id="KW-0408">Iron</keyword>
<organism evidence="15 16">
    <name type="scientific">Sphingoaurantiacus capsulatus</name>
    <dbReference type="NCBI Taxonomy" id="1771310"/>
    <lineage>
        <taxon>Bacteria</taxon>
        <taxon>Pseudomonadati</taxon>
        <taxon>Pseudomonadota</taxon>
        <taxon>Alphaproteobacteria</taxon>
        <taxon>Sphingomonadales</taxon>
        <taxon>Sphingosinicellaceae</taxon>
        <taxon>Sphingoaurantiacus</taxon>
    </lineage>
</organism>
<evidence type="ECO:0000259" key="14">
    <source>
        <dbReference type="Pfam" id="PF07715"/>
    </source>
</evidence>
<name>A0ABV7X521_9SPHN</name>
<keyword evidence="10 11" id="KW-0998">Cell outer membrane</keyword>
<accession>A0ABV7X521</accession>
<keyword evidence="3 11" id="KW-1134">Transmembrane beta strand</keyword>
<dbReference type="Pfam" id="PF07715">
    <property type="entry name" value="Plug"/>
    <property type="match status" value="1"/>
</dbReference>
<dbReference type="InterPro" id="IPR039426">
    <property type="entry name" value="TonB-dep_rcpt-like"/>
</dbReference>
<dbReference type="PROSITE" id="PS52016">
    <property type="entry name" value="TONB_DEPENDENT_REC_3"/>
    <property type="match status" value="1"/>
</dbReference>
<dbReference type="PANTHER" id="PTHR32552:SF81">
    <property type="entry name" value="TONB-DEPENDENT OUTER MEMBRANE RECEPTOR"/>
    <property type="match status" value="1"/>
</dbReference>
<evidence type="ECO:0000256" key="2">
    <source>
        <dbReference type="ARBA" id="ARBA00022448"/>
    </source>
</evidence>
<dbReference type="PANTHER" id="PTHR32552">
    <property type="entry name" value="FERRICHROME IRON RECEPTOR-RELATED"/>
    <property type="match status" value="1"/>
</dbReference>
<evidence type="ECO:0000256" key="10">
    <source>
        <dbReference type="ARBA" id="ARBA00023237"/>
    </source>
</evidence>
<evidence type="ECO:0000256" key="12">
    <source>
        <dbReference type="RuleBase" id="RU003357"/>
    </source>
</evidence>
<dbReference type="Gene3D" id="2.40.170.20">
    <property type="entry name" value="TonB-dependent receptor, beta-barrel domain"/>
    <property type="match status" value="1"/>
</dbReference>
<dbReference type="InterPro" id="IPR000531">
    <property type="entry name" value="Beta-barrel_TonB"/>
</dbReference>